<keyword evidence="5 9" id="KW-0676">Redox-active center</keyword>
<dbReference type="GO" id="GO:0005829">
    <property type="term" value="C:cytosol"/>
    <property type="evidence" value="ECO:0007669"/>
    <property type="project" value="TreeGrafter"/>
</dbReference>
<proteinExistence type="inferred from homology"/>
<feature type="site" description="Contributes to redox potential value" evidence="8">
    <location>
        <position position="33"/>
    </location>
</feature>
<evidence type="ECO:0000256" key="5">
    <source>
        <dbReference type="ARBA" id="ARBA00023284"/>
    </source>
</evidence>
<sequence>MGATKAVTDATFSQEVLQADGPVLVDFWAEWCGPCRKVSPILEELATELAGRVSVVKVDTDGNPEITRKYQVLSVPTLMLFNGGEPVGSIVGAKPKGDIRKLMESAA</sequence>
<dbReference type="Gene3D" id="3.40.30.10">
    <property type="entry name" value="Glutaredoxin"/>
    <property type="match status" value="1"/>
</dbReference>
<name>A0A562V1C4_9ACTN</name>
<feature type="active site" description="Nucleophile" evidence="8">
    <location>
        <position position="32"/>
    </location>
</feature>
<dbReference type="PIRSF" id="PIRSF000077">
    <property type="entry name" value="Thioredoxin"/>
    <property type="match status" value="1"/>
</dbReference>
<dbReference type="NCBIfam" id="TIGR01068">
    <property type="entry name" value="thioredoxin"/>
    <property type="match status" value="1"/>
</dbReference>
<evidence type="ECO:0000313" key="12">
    <source>
        <dbReference type="Proteomes" id="UP000321617"/>
    </source>
</evidence>
<protein>
    <recommendedName>
        <fullName evidence="6 7">Thioredoxin</fullName>
    </recommendedName>
</protein>
<dbReference type="PRINTS" id="PR00421">
    <property type="entry name" value="THIOREDOXIN"/>
</dbReference>
<dbReference type="SUPFAM" id="SSF52833">
    <property type="entry name" value="Thioredoxin-like"/>
    <property type="match status" value="1"/>
</dbReference>
<dbReference type="PROSITE" id="PS51352">
    <property type="entry name" value="THIOREDOXIN_2"/>
    <property type="match status" value="1"/>
</dbReference>
<keyword evidence="2" id="KW-0813">Transport</keyword>
<evidence type="ECO:0000313" key="11">
    <source>
        <dbReference type="EMBL" id="TWJ11623.1"/>
    </source>
</evidence>
<gene>
    <name evidence="11" type="ORF">LX16_2349</name>
</gene>
<dbReference type="InterPro" id="IPR013766">
    <property type="entry name" value="Thioredoxin_domain"/>
</dbReference>
<dbReference type="RefSeq" id="WP_147140698.1">
    <property type="nucleotide sequence ID" value="NZ_BAABIJ010000002.1"/>
</dbReference>
<dbReference type="CDD" id="cd02947">
    <property type="entry name" value="TRX_family"/>
    <property type="match status" value="1"/>
</dbReference>
<feature type="disulfide bond" description="Redox-active" evidence="9">
    <location>
        <begin position="32"/>
        <end position="35"/>
    </location>
</feature>
<dbReference type="EMBL" id="VLLL01000006">
    <property type="protein sequence ID" value="TWJ11623.1"/>
    <property type="molecule type" value="Genomic_DNA"/>
</dbReference>
<evidence type="ECO:0000256" key="8">
    <source>
        <dbReference type="PIRSR" id="PIRSR000077-1"/>
    </source>
</evidence>
<dbReference type="Pfam" id="PF00085">
    <property type="entry name" value="Thioredoxin"/>
    <property type="match status" value="1"/>
</dbReference>
<reference evidence="11 12" key="1">
    <citation type="journal article" date="2013" name="Stand. Genomic Sci.">
        <title>Genomic Encyclopedia of Type Strains, Phase I: The one thousand microbial genomes (KMG-I) project.</title>
        <authorList>
            <person name="Kyrpides N.C."/>
            <person name="Woyke T."/>
            <person name="Eisen J.A."/>
            <person name="Garrity G."/>
            <person name="Lilburn T.G."/>
            <person name="Beck B.J."/>
            <person name="Whitman W.B."/>
            <person name="Hugenholtz P."/>
            <person name="Klenk H.P."/>
        </authorList>
    </citation>
    <scope>NUCLEOTIDE SEQUENCE [LARGE SCALE GENOMIC DNA]</scope>
    <source>
        <strain evidence="11 12">DSM 45044</strain>
    </source>
</reference>
<dbReference type="PANTHER" id="PTHR45663:SF11">
    <property type="entry name" value="GEO12009P1"/>
    <property type="match status" value="1"/>
</dbReference>
<comment type="similarity">
    <text evidence="1 7">Belongs to the thioredoxin family.</text>
</comment>
<keyword evidence="12" id="KW-1185">Reference proteome</keyword>
<evidence type="ECO:0000256" key="3">
    <source>
        <dbReference type="ARBA" id="ARBA00022982"/>
    </source>
</evidence>
<feature type="site" description="Contributes to redox potential value" evidence="8">
    <location>
        <position position="34"/>
    </location>
</feature>
<dbReference type="AlphaFoldDB" id="A0A562V1C4"/>
<comment type="caution">
    <text evidence="11">The sequence shown here is derived from an EMBL/GenBank/DDBJ whole genome shotgun (WGS) entry which is preliminary data.</text>
</comment>
<evidence type="ECO:0000256" key="9">
    <source>
        <dbReference type="PIRSR" id="PIRSR000077-4"/>
    </source>
</evidence>
<dbReference type="FunFam" id="3.40.30.10:FF:000001">
    <property type="entry name" value="Thioredoxin"/>
    <property type="match status" value="1"/>
</dbReference>
<dbReference type="InterPro" id="IPR017937">
    <property type="entry name" value="Thioredoxin_CS"/>
</dbReference>
<keyword evidence="4 9" id="KW-1015">Disulfide bond</keyword>
<dbReference type="Proteomes" id="UP000321617">
    <property type="component" value="Unassembled WGS sequence"/>
</dbReference>
<feature type="active site" description="Nucleophile" evidence="8">
    <location>
        <position position="35"/>
    </location>
</feature>
<feature type="site" description="Deprotonates C-terminal active site Cys" evidence="8">
    <location>
        <position position="26"/>
    </location>
</feature>
<evidence type="ECO:0000256" key="7">
    <source>
        <dbReference type="PIRNR" id="PIRNR000077"/>
    </source>
</evidence>
<evidence type="ECO:0000256" key="2">
    <source>
        <dbReference type="ARBA" id="ARBA00022448"/>
    </source>
</evidence>
<dbReference type="GO" id="GO:0015035">
    <property type="term" value="F:protein-disulfide reductase activity"/>
    <property type="evidence" value="ECO:0007669"/>
    <property type="project" value="UniProtKB-UniRule"/>
</dbReference>
<keyword evidence="3" id="KW-0249">Electron transport</keyword>
<dbReference type="InterPro" id="IPR036249">
    <property type="entry name" value="Thioredoxin-like_sf"/>
</dbReference>
<evidence type="ECO:0000256" key="4">
    <source>
        <dbReference type="ARBA" id="ARBA00023157"/>
    </source>
</evidence>
<dbReference type="PROSITE" id="PS00194">
    <property type="entry name" value="THIOREDOXIN_1"/>
    <property type="match status" value="1"/>
</dbReference>
<dbReference type="PANTHER" id="PTHR45663">
    <property type="entry name" value="GEO12009P1"/>
    <property type="match status" value="1"/>
</dbReference>
<evidence type="ECO:0000259" key="10">
    <source>
        <dbReference type="PROSITE" id="PS51352"/>
    </source>
</evidence>
<feature type="domain" description="Thioredoxin" evidence="10">
    <location>
        <begin position="1"/>
        <end position="107"/>
    </location>
</feature>
<organism evidence="11 12">
    <name type="scientific">Stackebrandtia albiflava</name>
    <dbReference type="NCBI Taxonomy" id="406432"/>
    <lineage>
        <taxon>Bacteria</taxon>
        <taxon>Bacillati</taxon>
        <taxon>Actinomycetota</taxon>
        <taxon>Actinomycetes</taxon>
        <taxon>Glycomycetales</taxon>
        <taxon>Glycomycetaceae</taxon>
        <taxon>Stackebrandtia</taxon>
    </lineage>
</organism>
<evidence type="ECO:0000256" key="6">
    <source>
        <dbReference type="NCBIfam" id="TIGR01068"/>
    </source>
</evidence>
<dbReference type="InterPro" id="IPR005746">
    <property type="entry name" value="Thioredoxin"/>
</dbReference>
<evidence type="ECO:0000256" key="1">
    <source>
        <dbReference type="ARBA" id="ARBA00008987"/>
    </source>
</evidence>
<dbReference type="OrthoDB" id="9790390at2"/>
<dbReference type="GO" id="GO:0045454">
    <property type="term" value="P:cell redox homeostasis"/>
    <property type="evidence" value="ECO:0007669"/>
    <property type="project" value="TreeGrafter"/>
</dbReference>
<accession>A0A562V1C4</accession>